<organism evidence="1">
    <name type="scientific">Rhizophora mucronata</name>
    <name type="common">Asiatic mangrove</name>
    <dbReference type="NCBI Taxonomy" id="61149"/>
    <lineage>
        <taxon>Eukaryota</taxon>
        <taxon>Viridiplantae</taxon>
        <taxon>Streptophyta</taxon>
        <taxon>Embryophyta</taxon>
        <taxon>Tracheophyta</taxon>
        <taxon>Spermatophyta</taxon>
        <taxon>Magnoliopsida</taxon>
        <taxon>eudicotyledons</taxon>
        <taxon>Gunneridae</taxon>
        <taxon>Pentapetalae</taxon>
        <taxon>rosids</taxon>
        <taxon>fabids</taxon>
        <taxon>Malpighiales</taxon>
        <taxon>Rhizophoraceae</taxon>
        <taxon>Rhizophora</taxon>
    </lineage>
</organism>
<dbReference type="EMBL" id="GGEC01054166">
    <property type="protein sequence ID" value="MBX34650.1"/>
    <property type="molecule type" value="Transcribed_RNA"/>
</dbReference>
<reference evidence="1" key="1">
    <citation type="submission" date="2018-02" db="EMBL/GenBank/DDBJ databases">
        <title>Rhizophora mucronata_Transcriptome.</title>
        <authorList>
            <person name="Meera S.P."/>
            <person name="Sreeshan A."/>
            <person name="Augustine A."/>
        </authorList>
    </citation>
    <scope>NUCLEOTIDE SEQUENCE</scope>
    <source>
        <tissue evidence="1">Leaf</tissue>
    </source>
</reference>
<accession>A0A2P2MWR3</accession>
<protein>
    <submittedName>
        <fullName evidence="1">Uncharacterized protein</fullName>
    </submittedName>
</protein>
<sequence>MKDLGIQGILESLKEIEIYSPSIDC</sequence>
<name>A0A2P2MWR3_RHIMU</name>
<proteinExistence type="predicted"/>
<evidence type="ECO:0000313" key="1">
    <source>
        <dbReference type="EMBL" id="MBX34650.1"/>
    </source>
</evidence>
<dbReference type="AlphaFoldDB" id="A0A2P2MWR3"/>